<dbReference type="EMBL" id="ASYR01000045">
    <property type="protein sequence ID" value="KAF0646849.1"/>
    <property type="molecule type" value="Genomic_DNA"/>
</dbReference>
<feature type="compositionally biased region" description="Polar residues" evidence="1">
    <location>
        <begin position="228"/>
        <end position="237"/>
    </location>
</feature>
<protein>
    <submittedName>
        <fullName evidence="3">Secreted effector protein pipB2</fullName>
    </submittedName>
</protein>
<dbReference type="PANTHER" id="PTHR14136:SF17">
    <property type="entry name" value="BTB_POZ DOMAIN-CONTAINING PROTEIN KCTD9"/>
    <property type="match status" value="1"/>
</dbReference>
<comment type="caution">
    <text evidence="3">The sequence shown here is derived from an EMBL/GenBank/DDBJ whole genome shotgun (WGS) entry which is preliminary data.</text>
</comment>
<dbReference type="EMBL" id="MIFZ01000245">
    <property type="protein sequence ID" value="OSY51203.1"/>
    <property type="molecule type" value="Genomic_DNA"/>
</dbReference>
<name>A0A1Y2NUJ4_STRFR</name>
<dbReference type="AlphaFoldDB" id="A0A1Y2NUJ4"/>
<dbReference type="PANTHER" id="PTHR14136">
    <property type="entry name" value="BTB_POZ DOMAIN-CONTAINING PROTEIN KCTD9"/>
    <property type="match status" value="1"/>
</dbReference>
<dbReference type="SUPFAM" id="SSF141571">
    <property type="entry name" value="Pentapeptide repeat-like"/>
    <property type="match status" value="1"/>
</dbReference>
<proteinExistence type="predicted"/>
<dbReference type="Pfam" id="PF00805">
    <property type="entry name" value="Pentapeptide"/>
    <property type="match status" value="3"/>
</dbReference>
<sequence>MRPLLDLMATECTGETASDDCGLVAVDSMATLTTDLRSYAASQIDVGRVYHDAAELTAAGHNLRTVLFVRGLGRDHDRDVWVVDGWTLLRGHGTGTDLSHADLRGAKLAGAQLTEADLSEADLRGADLAKADLSGAVLVGADLAGAVLYRASLLNADLTEADLRRTCLIHADLQRAVCARTAFRGADLTDSYLWDVDLSSAYLDGAELHRASDLEGKRATADVGGARPSTQTTKGRA</sequence>
<reference evidence="3 4" key="2">
    <citation type="submission" date="2016-09" db="EMBL/GenBank/DDBJ databases">
        <title>Streptomyces fradiae DSM40063, a candidate organism with high potential of specific P450 cytochromes.</title>
        <authorList>
            <person name="Grumaz C."/>
            <person name="Vainshtein Y."/>
            <person name="Kirstahler P."/>
            <person name="Sohn K."/>
        </authorList>
    </citation>
    <scope>NUCLEOTIDE SEQUENCE [LARGE SCALE GENOMIC DNA]</scope>
    <source>
        <strain evidence="3 4">DSM 40063</strain>
    </source>
</reference>
<dbReference type="Gene3D" id="2.160.20.80">
    <property type="entry name" value="E3 ubiquitin-protein ligase SopA"/>
    <property type="match status" value="1"/>
</dbReference>
<dbReference type="Proteomes" id="UP000194318">
    <property type="component" value="Unassembled WGS sequence"/>
</dbReference>
<gene>
    <name evidence="3" type="primary">pipB2_2</name>
    <name evidence="3" type="ORF">BG846_03185</name>
    <name evidence="2" type="ORF">K701_26490</name>
</gene>
<dbReference type="GeneID" id="91401459"/>
<evidence type="ECO:0000313" key="3">
    <source>
        <dbReference type="EMBL" id="OSY51203.1"/>
    </source>
</evidence>
<keyword evidence="5" id="KW-1185">Reference proteome</keyword>
<accession>A0A1Y2NUJ4</accession>
<evidence type="ECO:0000313" key="4">
    <source>
        <dbReference type="Proteomes" id="UP000194318"/>
    </source>
</evidence>
<dbReference type="RefSeq" id="WP_051838822.1">
    <property type="nucleotide sequence ID" value="NZ_ASYR01000045.1"/>
</dbReference>
<evidence type="ECO:0000256" key="1">
    <source>
        <dbReference type="SAM" id="MobiDB-lite"/>
    </source>
</evidence>
<dbReference type="InterPro" id="IPR001646">
    <property type="entry name" value="5peptide_repeat"/>
</dbReference>
<reference evidence="2 5" key="1">
    <citation type="submission" date="2013-05" db="EMBL/GenBank/DDBJ databases">
        <title>Genome Sequence of Streptomyces fradiae.</title>
        <authorList>
            <person name="Kirby R."/>
        </authorList>
    </citation>
    <scope>NUCLEOTIDE SEQUENCE [LARGE SCALE GENOMIC DNA]</scope>
    <source>
        <strain evidence="2 5">ATCC 10745</strain>
    </source>
</reference>
<dbReference type="InterPro" id="IPR051082">
    <property type="entry name" value="Pentapeptide-BTB/POZ_domain"/>
</dbReference>
<organism evidence="3 4">
    <name type="scientific">Streptomyces fradiae ATCC 10745 = DSM 40063</name>
    <dbReference type="NCBI Taxonomy" id="1319510"/>
    <lineage>
        <taxon>Bacteria</taxon>
        <taxon>Bacillati</taxon>
        <taxon>Actinomycetota</taxon>
        <taxon>Actinomycetes</taxon>
        <taxon>Kitasatosporales</taxon>
        <taxon>Streptomycetaceae</taxon>
        <taxon>Streptomyces</taxon>
    </lineage>
</organism>
<evidence type="ECO:0000313" key="2">
    <source>
        <dbReference type="EMBL" id="KAF0646849.1"/>
    </source>
</evidence>
<dbReference type="Proteomes" id="UP000731519">
    <property type="component" value="Unassembled WGS sequence"/>
</dbReference>
<evidence type="ECO:0000313" key="5">
    <source>
        <dbReference type="Proteomes" id="UP000731519"/>
    </source>
</evidence>
<feature type="region of interest" description="Disordered" evidence="1">
    <location>
        <begin position="217"/>
        <end position="237"/>
    </location>
</feature>